<evidence type="ECO:0000313" key="2">
    <source>
        <dbReference type="EMBL" id="QXN95931.1"/>
    </source>
</evidence>
<evidence type="ECO:0000313" key="3">
    <source>
        <dbReference type="Proteomes" id="UP000694257"/>
    </source>
</evidence>
<keyword evidence="2" id="KW-0456">Lyase</keyword>
<dbReference type="PANTHER" id="PTHR43172">
    <property type="entry name" value="ADENYLOSUCCINATE LYASE"/>
    <property type="match status" value="1"/>
</dbReference>
<gene>
    <name evidence="2" type="ORF">KV110_32220</name>
</gene>
<sequence length="463" mass="48731">MTIDKGLLAPVRVGVPVESLVTDDAWIEAMLDVELGLSRAQARLGIIPDSAADSVAAAIRTHRFDTRAIAEAARGAANPVVALVELLHRAVADIDPASADYVHYGSTSQDILDTATMLIAARALTTITGDLADTLDSLGRLARRHRDTPIAARTLGMHAVPTTFGAKVAGWMQGLTHARDRVNRVLATGLPIQLGGAAGTFASYVECARAGSSELAAAPPEQIFERLTAEFAAELSLTAGPTPWHTIRTPIADLGGALATVSGALGKFAVDVISQSRTEVVELFEPTAPGRGESSAMPQKRNPALSTMIRAAALQVPGLTSTLFGTLLAEDERPAGAWHAEWQPLRDCLLLVGGAAHTAAELAAGLTADADRMRENLTITKGQLVSERLSIRLTPLLGKTAAKKTLQAAAFEAHASGRALADVLTEDVDVRAHVTQDEIIELLRPENYLGAAPALVDQALRRL</sequence>
<reference evidence="2 3" key="1">
    <citation type="submission" date="2021-07" db="EMBL/GenBank/DDBJ databases">
        <title>Whole Genome Sequence of Nocardia Iowensis.</title>
        <authorList>
            <person name="Lamm A."/>
            <person name="Collins-Fairclough A.M."/>
            <person name="Bunk B."/>
            <person name="Sproer C."/>
        </authorList>
    </citation>
    <scope>NUCLEOTIDE SEQUENCE [LARGE SCALE GENOMIC DNA]</scope>
    <source>
        <strain evidence="2 3">NRRL 5646</strain>
    </source>
</reference>
<protein>
    <submittedName>
        <fullName evidence="2">Adenylosuccinate lyase family protein</fullName>
    </submittedName>
</protein>
<dbReference type="SMART" id="SM00998">
    <property type="entry name" value="ADSL_C"/>
    <property type="match status" value="1"/>
</dbReference>
<name>A0ABX8S3F5_NOCIO</name>
<accession>A0ABX8S3F5</accession>
<proteinExistence type="predicted"/>
<dbReference type="PANTHER" id="PTHR43172:SF2">
    <property type="entry name" value="ADENYLOSUCCINATE LYASE C-TERMINAL DOMAIN-CONTAINING PROTEIN"/>
    <property type="match status" value="1"/>
</dbReference>
<evidence type="ECO:0000259" key="1">
    <source>
        <dbReference type="SMART" id="SM00998"/>
    </source>
</evidence>
<dbReference type="GO" id="GO:0016829">
    <property type="term" value="F:lyase activity"/>
    <property type="evidence" value="ECO:0007669"/>
    <property type="project" value="UniProtKB-KW"/>
</dbReference>
<dbReference type="InterPro" id="IPR019468">
    <property type="entry name" value="AdenyloSucc_lyase_C"/>
</dbReference>
<organism evidence="2 3">
    <name type="scientific">Nocardia iowensis</name>
    <dbReference type="NCBI Taxonomy" id="204891"/>
    <lineage>
        <taxon>Bacteria</taxon>
        <taxon>Bacillati</taxon>
        <taxon>Actinomycetota</taxon>
        <taxon>Actinomycetes</taxon>
        <taxon>Mycobacteriales</taxon>
        <taxon>Nocardiaceae</taxon>
        <taxon>Nocardia</taxon>
    </lineage>
</organism>
<feature type="domain" description="Adenylosuccinate lyase C-terminal" evidence="1">
    <location>
        <begin position="381"/>
        <end position="460"/>
    </location>
</feature>
<dbReference type="CDD" id="cd01597">
    <property type="entry name" value="pCLME"/>
    <property type="match status" value="1"/>
</dbReference>
<keyword evidence="3" id="KW-1185">Reference proteome</keyword>
<dbReference type="EMBL" id="CP078145">
    <property type="protein sequence ID" value="QXN95931.1"/>
    <property type="molecule type" value="Genomic_DNA"/>
</dbReference>
<dbReference type="Proteomes" id="UP000694257">
    <property type="component" value="Chromosome"/>
</dbReference>
<dbReference type="Pfam" id="PF00206">
    <property type="entry name" value="Lyase_1"/>
    <property type="match status" value="1"/>
</dbReference>
<dbReference type="InterPro" id="IPR022761">
    <property type="entry name" value="Fumarate_lyase_N"/>
</dbReference>
<dbReference type="Pfam" id="PF10397">
    <property type="entry name" value="ADSL_C"/>
    <property type="match status" value="1"/>
</dbReference>